<protein>
    <submittedName>
        <fullName evidence="3">Uncharacterized protein</fullName>
    </submittedName>
</protein>
<dbReference type="OrthoDB" id="7873418at2"/>
<sequence length="113" mass="12975">MRAYVLALFFLTIPFIAKAQQFDGYQAFEILTQAERRFSGGSVSYFKPDGTFVFTHSNGYREEGTYTITQSGVVRVNDTANRKKYQFVIGRKGEDLYFTYRSGPGRGKTYTFQ</sequence>
<feature type="chain" id="PRO_5010208691" evidence="1">
    <location>
        <begin position="20"/>
        <end position="113"/>
    </location>
</feature>
<keyword evidence="5" id="KW-1185">Reference proteome</keyword>
<dbReference type="EMBL" id="FBYC01000004">
    <property type="protein sequence ID" value="CUX80841.1"/>
    <property type="molecule type" value="Genomic_DNA"/>
</dbReference>
<proteinExistence type="predicted"/>
<keyword evidence="1" id="KW-0732">Signal</keyword>
<evidence type="ECO:0000256" key="1">
    <source>
        <dbReference type="SAM" id="SignalP"/>
    </source>
</evidence>
<dbReference type="EMBL" id="LJSG01000020">
    <property type="protein sequence ID" value="KPP89836.1"/>
    <property type="molecule type" value="Genomic_DNA"/>
</dbReference>
<reference evidence="3 4" key="1">
    <citation type="submission" date="2015-09" db="EMBL/GenBank/DDBJ databases">
        <title>Identification and resolution of microdiversity through metagenomic sequencing of parallel consortia.</title>
        <authorList>
            <person name="Nelson W.C."/>
            <person name="Romine M.F."/>
            <person name="Lindemann S.R."/>
        </authorList>
    </citation>
    <scope>NUCLEOTIDE SEQUENCE [LARGE SCALE GENOMIC DNA]</scope>
    <source>
        <strain evidence="3">HL-91</strain>
    </source>
</reference>
<dbReference type="Proteomes" id="UP000182045">
    <property type="component" value="Unassembled WGS sequence"/>
</dbReference>
<dbReference type="Proteomes" id="UP000050413">
    <property type="component" value="Unassembled WGS sequence"/>
</dbReference>
<gene>
    <name evidence="2" type="ORF">Ga0058931_1373</name>
    <name evidence="3" type="ORF">HLUCCA05_06665</name>
</gene>
<evidence type="ECO:0000313" key="2">
    <source>
        <dbReference type="EMBL" id="CUX80841.1"/>
    </source>
</evidence>
<accession>A0A0P7YHI5</accession>
<reference evidence="2 5" key="2">
    <citation type="submission" date="2016-01" db="EMBL/GenBank/DDBJ databases">
        <authorList>
            <person name="Varghese N."/>
        </authorList>
    </citation>
    <scope>NUCLEOTIDE SEQUENCE [LARGE SCALE GENOMIC DNA]</scope>
    <source>
        <strain evidence="2 5">HL-91</strain>
    </source>
</reference>
<evidence type="ECO:0000313" key="4">
    <source>
        <dbReference type="Proteomes" id="UP000050413"/>
    </source>
</evidence>
<evidence type="ECO:0000313" key="3">
    <source>
        <dbReference type="EMBL" id="KPP89836.1"/>
    </source>
</evidence>
<dbReference type="RefSeq" id="WP_072245669.1">
    <property type="nucleotide sequence ID" value="NZ_FBYC01000004.1"/>
</dbReference>
<name>A0A0P7YHI5_9RHOB</name>
<evidence type="ECO:0000313" key="5">
    <source>
        <dbReference type="Proteomes" id="UP000182045"/>
    </source>
</evidence>
<organism evidence="3 4">
    <name type="scientific">Roseibaca calidilacus</name>
    <dbReference type="NCBI Taxonomy" id="1666912"/>
    <lineage>
        <taxon>Bacteria</taxon>
        <taxon>Pseudomonadati</taxon>
        <taxon>Pseudomonadota</taxon>
        <taxon>Alphaproteobacteria</taxon>
        <taxon>Rhodobacterales</taxon>
        <taxon>Paracoccaceae</taxon>
        <taxon>Roseinatronobacter</taxon>
    </lineage>
</organism>
<dbReference type="AlphaFoldDB" id="A0A0P7YHI5"/>
<feature type="signal peptide" evidence="1">
    <location>
        <begin position="1"/>
        <end position="19"/>
    </location>
</feature>
<comment type="caution">
    <text evidence="3">The sequence shown here is derived from an EMBL/GenBank/DDBJ whole genome shotgun (WGS) entry which is preliminary data.</text>
</comment>